<dbReference type="EMBL" id="UINC01029470">
    <property type="protein sequence ID" value="SVB12241.1"/>
    <property type="molecule type" value="Genomic_DNA"/>
</dbReference>
<comment type="similarity">
    <text evidence="2">Belongs to the class-V pyridoxal-phosphate-dependent aminotransferase family. NifS/IscS subfamily.</text>
</comment>
<feature type="domain" description="Aminotransferase class V" evidence="3">
    <location>
        <begin position="16"/>
        <end position="236"/>
    </location>
</feature>
<dbReference type="Pfam" id="PF00266">
    <property type="entry name" value="Aminotran_5"/>
    <property type="match status" value="1"/>
</dbReference>
<dbReference type="Gene3D" id="3.40.640.10">
    <property type="entry name" value="Type I PLP-dependent aspartate aminotransferase-like (Major domain)"/>
    <property type="match status" value="1"/>
</dbReference>
<dbReference type="AlphaFoldDB" id="A0A382BFH0"/>
<feature type="non-terminal residue" evidence="4">
    <location>
        <position position="249"/>
    </location>
</feature>
<dbReference type="InterPro" id="IPR000192">
    <property type="entry name" value="Aminotrans_V_dom"/>
</dbReference>
<name>A0A382BFH0_9ZZZZ</name>
<dbReference type="PANTHER" id="PTHR11601">
    <property type="entry name" value="CYSTEINE DESULFURYLASE FAMILY MEMBER"/>
    <property type="match status" value="1"/>
</dbReference>
<dbReference type="InterPro" id="IPR015421">
    <property type="entry name" value="PyrdxlP-dep_Trfase_major"/>
</dbReference>
<evidence type="ECO:0000256" key="1">
    <source>
        <dbReference type="ARBA" id="ARBA00001933"/>
    </source>
</evidence>
<evidence type="ECO:0000256" key="2">
    <source>
        <dbReference type="ARBA" id="ARBA00006490"/>
    </source>
</evidence>
<dbReference type="InterPro" id="IPR015424">
    <property type="entry name" value="PyrdxlP-dep_Trfase"/>
</dbReference>
<protein>
    <recommendedName>
        <fullName evidence="3">Aminotransferase class V domain-containing protein</fullName>
    </recommendedName>
</protein>
<reference evidence="4" key="1">
    <citation type="submission" date="2018-05" db="EMBL/GenBank/DDBJ databases">
        <authorList>
            <person name="Lanie J.A."/>
            <person name="Ng W.-L."/>
            <person name="Kazmierczak K.M."/>
            <person name="Andrzejewski T.M."/>
            <person name="Davidsen T.M."/>
            <person name="Wayne K.J."/>
            <person name="Tettelin H."/>
            <person name="Glass J.I."/>
            <person name="Rusch D."/>
            <person name="Podicherti R."/>
            <person name="Tsui H.-C.T."/>
            <person name="Winkler M.E."/>
        </authorList>
    </citation>
    <scope>NUCLEOTIDE SEQUENCE</scope>
</reference>
<evidence type="ECO:0000259" key="3">
    <source>
        <dbReference type="Pfam" id="PF00266"/>
    </source>
</evidence>
<dbReference type="PANTHER" id="PTHR11601:SF34">
    <property type="entry name" value="CYSTEINE DESULFURASE"/>
    <property type="match status" value="1"/>
</dbReference>
<evidence type="ECO:0000313" key="4">
    <source>
        <dbReference type="EMBL" id="SVB12241.1"/>
    </source>
</evidence>
<proteinExistence type="inferred from homology"/>
<gene>
    <name evidence="4" type="ORF">METZ01_LOCUS165095</name>
</gene>
<dbReference type="SUPFAM" id="SSF53383">
    <property type="entry name" value="PLP-dependent transferases"/>
    <property type="match status" value="1"/>
</dbReference>
<comment type="cofactor">
    <cofactor evidence="1">
        <name>pyridoxal 5'-phosphate</name>
        <dbReference type="ChEBI" id="CHEBI:597326"/>
    </cofactor>
</comment>
<accession>A0A382BFH0</accession>
<sequence length="249" mass="27116">MTATNDSTPVQDPRRTDRRVFDAMLPYLTDRFGNPASLNHTFGWAAQDACDHAREQIAGIIHARAGREIIFTSSGDESNILAVKGVADTYAHSGNHIITTTCAHPSILETCHVLEKEEHYYVTRLEADGTGCPDPDALRAAITDGTNLITLSLRPNGHDIPERIVTTGRLVKRAEVFFHVDATDVVEHYTIDVQANEIHLLSIDGNGIGGPPGTGTLYVRSRKPRINLVPLIHGGGQENGWRSGTLNVP</sequence>
<organism evidence="4">
    <name type="scientific">marine metagenome</name>
    <dbReference type="NCBI Taxonomy" id="408172"/>
    <lineage>
        <taxon>unclassified sequences</taxon>
        <taxon>metagenomes</taxon>
        <taxon>ecological metagenomes</taxon>
    </lineage>
</organism>